<evidence type="ECO:0000256" key="1">
    <source>
        <dbReference type="ARBA" id="ARBA00001946"/>
    </source>
</evidence>
<evidence type="ECO:0000256" key="6">
    <source>
        <dbReference type="RuleBase" id="RU004466"/>
    </source>
</evidence>
<comment type="cofactor">
    <cofactor evidence="1">
        <name>Mg(2+)</name>
        <dbReference type="ChEBI" id="CHEBI:18420"/>
    </cofactor>
</comment>
<dbReference type="Proteomes" id="UP000075221">
    <property type="component" value="Chromosome"/>
</dbReference>
<reference evidence="7 9" key="2">
    <citation type="submission" date="2016-02" db="EMBL/GenBank/DDBJ databases">
        <title>Complete Genome Sequence of Propionibacterium acidipropionici ATCC 55737.</title>
        <authorList>
            <person name="Luna Flores C.H."/>
            <person name="Nielsen L.K."/>
            <person name="Marcellin E."/>
        </authorList>
    </citation>
    <scope>NUCLEOTIDE SEQUENCE [LARGE SCALE GENOMIC DNA]</scope>
    <source>
        <strain evidence="7 9">ATCC 55737</strain>
    </source>
</reference>
<dbReference type="PROSITE" id="PS00723">
    <property type="entry name" value="POLYPRENYL_SYNTHASE_1"/>
    <property type="match status" value="1"/>
</dbReference>
<sequence length="372" mass="40353">MTAPICTDKAATRAHLQTLISEFFERGTGRATGYGSHFQKLWQIAGRSVAGGKLMRPLLLMNCHDALSSDPDSRHHGHHTGSDPISNDPVPNLAVAVELLHYSFLLHDDVIDGDLLRRGRPNLIGSMVNDDATADHDVARVMHWAQTCGILMGDLLLSASHQIFARAAVPEPQRLRLLDLLDETIEDSIAGEQIDVGLSDAIISPELHTILDMTARKTATYSFELPMRMAAVLTGAPRCVEDRMGTIGRHLGLGFQLQDDLLGAFGDPAAHGKDHLSDLREGKQTAIIAAARTTPAWPDIEGLLEMAALSQHEAARLSAMLAECGAQDRVADLAEQELRSATMLIDTSGEDLPQPVRSVLIDLIEKLRGRSS</sequence>
<evidence type="ECO:0008006" key="11">
    <source>
        <dbReference type="Google" id="ProtNLM"/>
    </source>
</evidence>
<dbReference type="EMBL" id="CP015970">
    <property type="protein sequence ID" value="AOZ47182.1"/>
    <property type="molecule type" value="Genomic_DNA"/>
</dbReference>
<protein>
    <recommendedName>
        <fullName evidence="11">Polyprenyl synthetase family protein</fullName>
    </recommendedName>
</protein>
<evidence type="ECO:0000313" key="8">
    <source>
        <dbReference type="EMBL" id="AOZ47182.1"/>
    </source>
</evidence>
<name>A0AAC8YFS6_9ACTN</name>
<keyword evidence="3 6" id="KW-0808">Transferase</keyword>
<dbReference type="CDD" id="cd00685">
    <property type="entry name" value="Trans_IPPS_HT"/>
    <property type="match status" value="1"/>
</dbReference>
<keyword evidence="10" id="KW-1185">Reference proteome</keyword>
<evidence type="ECO:0000256" key="4">
    <source>
        <dbReference type="ARBA" id="ARBA00022723"/>
    </source>
</evidence>
<dbReference type="Gene3D" id="1.10.600.10">
    <property type="entry name" value="Farnesyl Diphosphate Synthase"/>
    <property type="match status" value="1"/>
</dbReference>
<dbReference type="SFLD" id="SFLDS00005">
    <property type="entry name" value="Isoprenoid_Synthase_Type_I"/>
    <property type="match status" value="1"/>
</dbReference>
<dbReference type="GO" id="GO:0046872">
    <property type="term" value="F:metal ion binding"/>
    <property type="evidence" value="ECO:0007669"/>
    <property type="project" value="UniProtKB-KW"/>
</dbReference>
<evidence type="ECO:0000313" key="10">
    <source>
        <dbReference type="Proteomes" id="UP000178666"/>
    </source>
</evidence>
<keyword evidence="5" id="KW-0460">Magnesium</keyword>
<reference evidence="8 10" key="1">
    <citation type="journal article" date="2016" name="Plant Dis.">
        <title>Improved production of propionic acid using genome shuffling.</title>
        <authorList>
            <person name="Luna-Flores C.H."/>
            <person name="Palfreyman R.W."/>
            <person name="Kromer J.O."/>
            <person name="Nielsen L.K."/>
            <person name="Marcellin E."/>
        </authorList>
    </citation>
    <scope>NUCLEOTIDE SEQUENCE [LARGE SCALE GENOMIC DNA]</scope>
    <source>
        <strain evidence="8 10">F3E8</strain>
    </source>
</reference>
<dbReference type="EMBL" id="CP014352">
    <property type="protein sequence ID" value="AMS05714.1"/>
    <property type="molecule type" value="Genomic_DNA"/>
</dbReference>
<gene>
    <name evidence="8" type="ORF">A8L58_11360</name>
    <name evidence="7" type="ORF">AXH35_09920</name>
</gene>
<dbReference type="Pfam" id="PF00348">
    <property type="entry name" value="polyprenyl_synt"/>
    <property type="match status" value="1"/>
</dbReference>
<dbReference type="PANTHER" id="PTHR12001">
    <property type="entry name" value="GERANYLGERANYL PYROPHOSPHATE SYNTHASE"/>
    <property type="match status" value="1"/>
</dbReference>
<evidence type="ECO:0000256" key="2">
    <source>
        <dbReference type="ARBA" id="ARBA00006706"/>
    </source>
</evidence>
<dbReference type="SUPFAM" id="SSF48576">
    <property type="entry name" value="Terpenoid synthases"/>
    <property type="match status" value="1"/>
</dbReference>
<dbReference type="PANTHER" id="PTHR12001:SF85">
    <property type="entry name" value="SHORT CHAIN ISOPRENYL DIPHOSPHATE SYNTHASE"/>
    <property type="match status" value="1"/>
</dbReference>
<organism evidence="7 9">
    <name type="scientific">Acidipropionibacterium acidipropionici</name>
    <dbReference type="NCBI Taxonomy" id="1748"/>
    <lineage>
        <taxon>Bacteria</taxon>
        <taxon>Bacillati</taxon>
        <taxon>Actinomycetota</taxon>
        <taxon>Actinomycetes</taxon>
        <taxon>Propionibacteriales</taxon>
        <taxon>Propionibacteriaceae</taxon>
        <taxon>Acidipropionibacterium</taxon>
    </lineage>
</organism>
<evidence type="ECO:0000313" key="7">
    <source>
        <dbReference type="EMBL" id="AMS05714.1"/>
    </source>
</evidence>
<dbReference type="GO" id="GO:0008299">
    <property type="term" value="P:isoprenoid biosynthetic process"/>
    <property type="evidence" value="ECO:0007669"/>
    <property type="project" value="InterPro"/>
</dbReference>
<proteinExistence type="inferred from homology"/>
<evidence type="ECO:0000256" key="5">
    <source>
        <dbReference type="ARBA" id="ARBA00022842"/>
    </source>
</evidence>
<dbReference type="Proteomes" id="UP000178666">
    <property type="component" value="Chromosome"/>
</dbReference>
<comment type="similarity">
    <text evidence="2 6">Belongs to the FPP/GGPP synthase family.</text>
</comment>
<dbReference type="InterPro" id="IPR008949">
    <property type="entry name" value="Isoprenoid_synthase_dom_sf"/>
</dbReference>
<accession>A0AAC8YFS6</accession>
<dbReference type="AlphaFoldDB" id="A0AAC8YFS6"/>
<dbReference type="RefSeq" id="WP_062819751.1">
    <property type="nucleotide sequence ID" value="NZ_CP014352.1"/>
</dbReference>
<dbReference type="InterPro" id="IPR000092">
    <property type="entry name" value="Polyprenyl_synt"/>
</dbReference>
<evidence type="ECO:0000313" key="9">
    <source>
        <dbReference type="Proteomes" id="UP000075221"/>
    </source>
</evidence>
<keyword evidence="4" id="KW-0479">Metal-binding</keyword>
<evidence type="ECO:0000256" key="3">
    <source>
        <dbReference type="ARBA" id="ARBA00022679"/>
    </source>
</evidence>
<dbReference type="InterPro" id="IPR033749">
    <property type="entry name" value="Polyprenyl_synt_CS"/>
</dbReference>
<dbReference type="GO" id="GO:0004659">
    <property type="term" value="F:prenyltransferase activity"/>
    <property type="evidence" value="ECO:0007669"/>
    <property type="project" value="InterPro"/>
</dbReference>
<dbReference type="PROSITE" id="PS00444">
    <property type="entry name" value="POLYPRENYL_SYNTHASE_2"/>
    <property type="match status" value="1"/>
</dbReference>